<sequence>MPAAKIFDQNISKNILTTNSGMSVPLVNNPIKTHVKKTEKTEEEKQLDQKRAEELTIYKNKLEDELLKKLDELKTICLEEAEITGILPVEIFLTLHPDEPAPQIKRKVGTTFAFSEDVLANALTDDKLALLETDIRIQKEIVAATERMSKDRLINKSLRKKHRRDLQSAQFKLRNLQKGLNKIRLSMSKPDVSSLEGSLYSGSVNSLHSSKSWFNSGNSAKSCPTTPRGSVPDLCDADDRLSNNSRFWTKSPSNASFTQIHQTTTSTNSGTSITTTTSPNDSGIHSTTTESSPPIPVRRKTMPSTKTSNLSTKIGDDPHVYENIGYHSSQPYQSAYRQSNFPTINNCFQKPMIVDDNQPGLKTSISAQFPRITNSSTNFGTKSHSVSQFSNLSNNQQITLAANNQLGRIVRKMSNGVLSPTNNVGNSSQRMSMANPPNHVSQNQTNNGGFSTTSLDRRLLRQKQTGGEIDGSPSTSNGSAAQTSTKLTTTFPVGTAKDQMASEPTQHESNDLRLRSISQHNGIGFGIPHTVVNPRHHSTSRLPPGDWSKFNSIRDPQMEALLNYYREGVFSKQLTPNQIVNSTPTTRIVPIEQKSSSSTRTNGATMV</sequence>
<name>A0AC34Q961_9BILA</name>
<evidence type="ECO:0000313" key="1">
    <source>
        <dbReference type="Proteomes" id="UP000887576"/>
    </source>
</evidence>
<reference evidence="2" key="1">
    <citation type="submission" date="2022-11" db="UniProtKB">
        <authorList>
            <consortium name="WormBaseParasite"/>
        </authorList>
    </citation>
    <scope>IDENTIFICATION</scope>
</reference>
<organism evidence="1 2">
    <name type="scientific">Panagrolaimus sp. JU765</name>
    <dbReference type="NCBI Taxonomy" id="591449"/>
    <lineage>
        <taxon>Eukaryota</taxon>
        <taxon>Metazoa</taxon>
        <taxon>Ecdysozoa</taxon>
        <taxon>Nematoda</taxon>
        <taxon>Chromadorea</taxon>
        <taxon>Rhabditida</taxon>
        <taxon>Tylenchina</taxon>
        <taxon>Panagrolaimomorpha</taxon>
        <taxon>Panagrolaimoidea</taxon>
        <taxon>Panagrolaimidae</taxon>
        <taxon>Panagrolaimus</taxon>
    </lineage>
</organism>
<protein>
    <submittedName>
        <fullName evidence="2">Cytohesin Ubiquitin Protein Inducing domain-containing protein</fullName>
    </submittedName>
</protein>
<accession>A0AC34Q961</accession>
<proteinExistence type="predicted"/>
<dbReference type="WBParaSite" id="JU765_v2.g14134.t1">
    <property type="protein sequence ID" value="JU765_v2.g14134.t1"/>
    <property type="gene ID" value="JU765_v2.g14134"/>
</dbReference>
<dbReference type="Proteomes" id="UP000887576">
    <property type="component" value="Unplaced"/>
</dbReference>
<evidence type="ECO:0000313" key="2">
    <source>
        <dbReference type="WBParaSite" id="JU765_v2.g14134.t1"/>
    </source>
</evidence>